<keyword evidence="2" id="KW-0732">Signal</keyword>
<name>A0ABY0HNJ7_9PEZI</name>
<dbReference type="Pfam" id="PF01476">
    <property type="entry name" value="LysM"/>
    <property type="match status" value="1"/>
</dbReference>
<gene>
    <name evidence="6" type="ORF">DL762_000171</name>
</gene>
<comment type="similarity">
    <text evidence="4">Belongs to the secreted LysM effector family.</text>
</comment>
<accession>A0ABY0HNJ7</accession>
<evidence type="ECO:0000256" key="4">
    <source>
        <dbReference type="ARBA" id="ARBA00044955"/>
    </source>
</evidence>
<evidence type="ECO:0000259" key="5">
    <source>
        <dbReference type="PROSITE" id="PS51782"/>
    </source>
</evidence>
<organism evidence="6 7">
    <name type="scientific">Monosporascus cannonballus</name>
    <dbReference type="NCBI Taxonomy" id="155416"/>
    <lineage>
        <taxon>Eukaryota</taxon>
        <taxon>Fungi</taxon>
        <taxon>Dikarya</taxon>
        <taxon>Ascomycota</taxon>
        <taxon>Pezizomycotina</taxon>
        <taxon>Sordariomycetes</taxon>
        <taxon>Xylariomycetidae</taxon>
        <taxon>Xylariales</taxon>
        <taxon>Xylariales incertae sedis</taxon>
        <taxon>Monosporascus</taxon>
    </lineage>
</organism>
<feature type="domain" description="LysM" evidence="5">
    <location>
        <begin position="7"/>
        <end position="53"/>
    </location>
</feature>
<sequence length="98" mass="10831">MVGNCNEFHKVKSGGNRDKIASQYGISKDQIIKWNPDIGAGCSVGLDYYPAKTGGNSAQTPTPTQAGMVGNCDMFYFFKKGDTCHSQSRRRRHQTLVR</sequence>
<proteinExistence type="inferred from homology"/>
<dbReference type="InterPro" id="IPR036779">
    <property type="entry name" value="LysM_dom_sf"/>
</dbReference>
<keyword evidence="3" id="KW-0843">Virulence</keyword>
<evidence type="ECO:0000256" key="2">
    <source>
        <dbReference type="ARBA" id="ARBA00022729"/>
    </source>
</evidence>
<dbReference type="InterPro" id="IPR018392">
    <property type="entry name" value="LysM"/>
</dbReference>
<dbReference type="PROSITE" id="PS51782">
    <property type="entry name" value="LYSM"/>
    <property type="match status" value="1"/>
</dbReference>
<dbReference type="PANTHER" id="PTHR34997">
    <property type="entry name" value="AM15"/>
    <property type="match status" value="1"/>
</dbReference>
<keyword evidence="7" id="KW-1185">Reference proteome</keyword>
<dbReference type="Proteomes" id="UP000294003">
    <property type="component" value="Unassembled WGS sequence"/>
</dbReference>
<dbReference type="EMBL" id="QJNS01000003">
    <property type="protein sequence ID" value="RYO95288.1"/>
    <property type="molecule type" value="Genomic_DNA"/>
</dbReference>
<reference evidence="6 7" key="1">
    <citation type="submission" date="2018-06" db="EMBL/GenBank/DDBJ databases">
        <title>Complete Genomes of Monosporascus.</title>
        <authorList>
            <person name="Robinson A.J."/>
            <person name="Natvig D.O."/>
        </authorList>
    </citation>
    <scope>NUCLEOTIDE SEQUENCE [LARGE SCALE GENOMIC DNA]</scope>
    <source>
        <strain evidence="6 7">CBS 609.92</strain>
    </source>
</reference>
<dbReference type="PANTHER" id="PTHR34997:SF2">
    <property type="entry name" value="LYSM DOMAIN-CONTAINING PROTEIN-RELATED"/>
    <property type="match status" value="1"/>
</dbReference>
<evidence type="ECO:0000313" key="7">
    <source>
        <dbReference type="Proteomes" id="UP000294003"/>
    </source>
</evidence>
<comment type="caution">
    <text evidence="6">The sequence shown here is derived from an EMBL/GenBank/DDBJ whole genome shotgun (WGS) entry which is preliminary data.</text>
</comment>
<evidence type="ECO:0000256" key="1">
    <source>
        <dbReference type="ARBA" id="ARBA00022669"/>
    </source>
</evidence>
<protein>
    <recommendedName>
        <fullName evidence="5">LysM domain-containing protein</fullName>
    </recommendedName>
</protein>
<dbReference type="InterPro" id="IPR052210">
    <property type="entry name" value="LysM1-like"/>
</dbReference>
<dbReference type="Gene3D" id="3.10.350.10">
    <property type="entry name" value="LysM domain"/>
    <property type="match status" value="1"/>
</dbReference>
<keyword evidence="1" id="KW-0147">Chitin-binding</keyword>
<evidence type="ECO:0000256" key="3">
    <source>
        <dbReference type="ARBA" id="ARBA00023026"/>
    </source>
</evidence>
<evidence type="ECO:0000313" key="6">
    <source>
        <dbReference type="EMBL" id="RYO95288.1"/>
    </source>
</evidence>
<dbReference type="SUPFAM" id="SSF54106">
    <property type="entry name" value="LysM domain"/>
    <property type="match status" value="1"/>
</dbReference>
<dbReference type="CDD" id="cd00118">
    <property type="entry name" value="LysM"/>
    <property type="match status" value="1"/>
</dbReference>